<name>A0AA40ER74_9PEZI</name>
<organism evidence="3 4">
    <name type="scientific">Schizothecium vesticola</name>
    <dbReference type="NCBI Taxonomy" id="314040"/>
    <lineage>
        <taxon>Eukaryota</taxon>
        <taxon>Fungi</taxon>
        <taxon>Dikarya</taxon>
        <taxon>Ascomycota</taxon>
        <taxon>Pezizomycotina</taxon>
        <taxon>Sordariomycetes</taxon>
        <taxon>Sordariomycetidae</taxon>
        <taxon>Sordariales</taxon>
        <taxon>Schizotheciaceae</taxon>
        <taxon>Schizothecium</taxon>
    </lineage>
</organism>
<dbReference type="EMBL" id="JAUKUD010000005">
    <property type="protein sequence ID" value="KAK0744009.1"/>
    <property type="molecule type" value="Genomic_DNA"/>
</dbReference>
<reference evidence="3" key="1">
    <citation type="submission" date="2023-06" db="EMBL/GenBank/DDBJ databases">
        <title>Genome-scale phylogeny and comparative genomics of the fungal order Sordariales.</title>
        <authorList>
            <consortium name="Lawrence Berkeley National Laboratory"/>
            <person name="Hensen N."/>
            <person name="Bonometti L."/>
            <person name="Westerberg I."/>
            <person name="Brannstrom I.O."/>
            <person name="Guillou S."/>
            <person name="Cros-Aarteil S."/>
            <person name="Calhoun S."/>
            <person name="Haridas S."/>
            <person name="Kuo A."/>
            <person name="Mondo S."/>
            <person name="Pangilinan J."/>
            <person name="Riley R."/>
            <person name="LaButti K."/>
            <person name="Andreopoulos B."/>
            <person name="Lipzen A."/>
            <person name="Chen C."/>
            <person name="Yanf M."/>
            <person name="Daum C."/>
            <person name="Ng V."/>
            <person name="Clum A."/>
            <person name="Steindorff A."/>
            <person name="Ohm R."/>
            <person name="Martin F."/>
            <person name="Silar P."/>
            <person name="Natvig D."/>
            <person name="Lalanne C."/>
            <person name="Gautier V."/>
            <person name="Ament-velasquez S.L."/>
            <person name="Kruys A."/>
            <person name="Hutchinson M.I."/>
            <person name="Powell A.J."/>
            <person name="Barry K."/>
            <person name="Miller A.N."/>
            <person name="Grigoriev I.V."/>
            <person name="Debuchy R."/>
            <person name="Gladieux P."/>
            <person name="Thoren M.H."/>
            <person name="Johannesson H."/>
        </authorList>
    </citation>
    <scope>NUCLEOTIDE SEQUENCE</scope>
    <source>
        <strain evidence="3">SMH3187-1</strain>
    </source>
</reference>
<gene>
    <name evidence="3" type="ORF">B0T18DRAFT_431169</name>
</gene>
<keyword evidence="4" id="KW-1185">Reference proteome</keyword>
<proteinExistence type="predicted"/>
<feature type="compositionally biased region" description="Gly residues" evidence="1">
    <location>
        <begin position="223"/>
        <end position="235"/>
    </location>
</feature>
<keyword evidence="2" id="KW-1133">Transmembrane helix</keyword>
<sequence>MCDNFDGFNAPFCSPVQGQQIQVGRTIEVTWDPRFFNSTETPSIFVQADFGIPAAGGGEAVLGNKGFTSPLIPVRLGRFTWNIIPDYLIPNQNNILVPTQARLFLGEPSEINITTRGNRILGPRVELLPSGNTNNFVGNNNNNGGNIANPGTASGNTNTPAAAPLSNPIAIALPITFGILTLCFLGFCVWFRRRHPDFGRGFIQACLGRRWRRRQRWPREGPRGGAVGGAAGGFTAGRSKSQRIRHQDIKVVTTDMNGLRMNAMAMNGDRDRNVFREEMKRQDRGRF</sequence>
<dbReference type="Proteomes" id="UP001172155">
    <property type="component" value="Unassembled WGS sequence"/>
</dbReference>
<feature type="region of interest" description="Disordered" evidence="1">
    <location>
        <begin position="218"/>
        <end position="243"/>
    </location>
</feature>
<accession>A0AA40ER74</accession>
<dbReference type="InterPro" id="IPR028000">
    <property type="entry name" value="Pma1"/>
</dbReference>
<dbReference type="Pfam" id="PF14610">
    <property type="entry name" value="Psg1"/>
    <property type="match status" value="1"/>
</dbReference>
<dbReference type="AlphaFoldDB" id="A0AA40ER74"/>
<evidence type="ECO:0000313" key="3">
    <source>
        <dbReference type="EMBL" id="KAK0744009.1"/>
    </source>
</evidence>
<comment type="caution">
    <text evidence="3">The sequence shown here is derived from an EMBL/GenBank/DDBJ whole genome shotgun (WGS) entry which is preliminary data.</text>
</comment>
<keyword evidence="2" id="KW-0472">Membrane</keyword>
<feature type="transmembrane region" description="Helical" evidence="2">
    <location>
        <begin position="169"/>
        <end position="191"/>
    </location>
</feature>
<evidence type="ECO:0000256" key="2">
    <source>
        <dbReference type="SAM" id="Phobius"/>
    </source>
</evidence>
<protein>
    <submittedName>
        <fullName evidence="3">Uncharacterized protein</fullName>
    </submittedName>
</protein>
<evidence type="ECO:0000313" key="4">
    <source>
        <dbReference type="Proteomes" id="UP001172155"/>
    </source>
</evidence>
<evidence type="ECO:0000256" key="1">
    <source>
        <dbReference type="SAM" id="MobiDB-lite"/>
    </source>
</evidence>
<keyword evidence="2" id="KW-0812">Transmembrane</keyword>